<dbReference type="KEGG" id="fcy:FRACYDRAFT_269272"/>
<feature type="compositionally biased region" description="Acidic residues" evidence="1">
    <location>
        <begin position="86"/>
        <end position="103"/>
    </location>
</feature>
<evidence type="ECO:0000313" key="4">
    <source>
        <dbReference type="Proteomes" id="UP000095751"/>
    </source>
</evidence>
<reference evidence="3 4" key="1">
    <citation type="submission" date="2016-09" db="EMBL/GenBank/DDBJ databases">
        <title>Extensive genetic diversity and differential bi-allelic expression allows diatom success in the polar Southern Ocean.</title>
        <authorList>
            <consortium name="DOE Joint Genome Institute"/>
            <person name="Mock T."/>
            <person name="Otillar R.P."/>
            <person name="Strauss J."/>
            <person name="Dupont C."/>
            <person name="Frickenhaus S."/>
            <person name="Maumus F."/>
            <person name="Mcmullan M."/>
            <person name="Sanges R."/>
            <person name="Schmutz J."/>
            <person name="Toseland A."/>
            <person name="Valas R."/>
            <person name="Veluchamy A."/>
            <person name="Ward B.J."/>
            <person name="Allen A."/>
            <person name="Barry K."/>
            <person name="Falciatore A."/>
            <person name="Ferrante M."/>
            <person name="Fortunato A.E."/>
            <person name="Gloeckner G."/>
            <person name="Gruber A."/>
            <person name="Hipkin R."/>
            <person name="Janech M."/>
            <person name="Kroth P."/>
            <person name="Leese F."/>
            <person name="Lindquist E."/>
            <person name="Lyon B.R."/>
            <person name="Martin J."/>
            <person name="Mayer C."/>
            <person name="Parker M."/>
            <person name="Quesneville H."/>
            <person name="Raymond J."/>
            <person name="Uhlig C."/>
            <person name="Valentin K.U."/>
            <person name="Worden A.Z."/>
            <person name="Armbrust E.V."/>
            <person name="Bowler C."/>
            <person name="Green B."/>
            <person name="Moulton V."/>
            <person name="Van Oosterhout C."/>
            <person name="Grigoriev I."/>
        </authorList>
    </citation>
    <scope>NUCLEOTIDE SEQUENCE [LARGE SCALE GENOMIC DNA]</scope>
    <source>
        <strain evidence="3 4">CCMP1102</strain>
    </source>
</reference>
<keyword evidence="4" id="KW-1185">Reference proteome</keyword>
<dbReference type="InParanoid" id="A0A1E7FBN2"/>
<gene>
    <name evidence="3" type="ORF">FRACYDRAFT_269272</name>
</gene>
<evidence type="ECO:0000313" key="3">
    <source>
        <dbReference type="EMBL" id="OEU15213.1"/>
    </source>
</evidence>
<accession>A0A1E7FBN2</accession>
<dbReference type="EMBL" id="KV784359">
    <property type="protein sequence ID" value="OEU15213.1"/>
    <property type="molecule type" value="Genomic_DNA"/>
</dbReference>
<feature type="signal peptide" evidence="2">
    <location>
        <begin position="1"/>
        <end position="20"/>
    </location>
</feature>
<dbReference type="Proteomes" id="UP000095751">
    <property type="component" value="Unassembled WGS sequence"/>
</dbReference>
<dbReference type="AlphaFoldDB" id="A0A1E7FBN2"/>
<proteinExistence type="predicted"/>
<name>A0A1E7FBN2_9STRA</name>
<protein>
    <submittedName>
        <fullName evidence="3">Uncharacterized protein</fullName>
    </submittedName>
</protein>
<evidence type="ECO:0000256" key="1">
    <source>
        <dbReference type="SAM" id="MobiDB-lite"/>
    </source>
</evidence>
<sequence>MRISSTSLTLLALSLSMANGAPPLSRQLGHALESIQQQQSNTRSLTFKKSLIRALQAQTDTEQEMDPDLLAAMPCLEALMTITMEDGGDGDGGDVGDDGGDDEDNPLAFLDGLDMDDGEICDRTTGICDFSSVKDEAKIECDETGGKIISNDFLICKEDMDDVDEGAPDMDIIYNNVPICFPQICPDDANMFEMMGMMMEMLAAMFEGFGGDETVTAEPGTEIDLGAMFTKQECASGTKLATSDKKDTETGGGSSAAVRNIIWSFSVAAAVGIGAFLAV</sequence>
<evidence type="ECO:0000256" key="2">
    <source>
        <dbReference type="SAM" id="SignalP"/>
    </source>
</evidence>
<feature type="chain" id="PRO_5009192911" evidence="2">
    <location>
        <begin position="21"/>
        <end position="279"/>
    </location>
</feature>
<keyword evidence="2" id="KW-0732">Signal</keyword>
<organism evidence="3 4">
    <name type="scientific">Fragilariopsis cylindrus CCMP1102</name>
    <dbReference type="NCBI Taxonomy" id="635003"/>
    <lineage>
        <taxon>Eukaryota</taxon>
        <taxon>Sar</taxon>
        <taxon>Stramenopiles</taxon>
        <taxon>Ochrophyta</taxon>
        <taxon>Bacillariophyta</taxon>
        <taxon>Bacillariophyceae</taxon>
        <taxon>Bacillariophycidae</taxon>
        <taxon>Bacillariales</taxon>
        <taxon>Bacillariaceae</taxon>
        <taxon>Fragilariopsis</taxon>
    </lineage>
</organism>
<feature type="region of interest" description="Disordered" evidence="1">
    <location>
        <begin position="83"/>
        <end position="103"/>
    </location>
</feature>